<dbReference type="AlphaFoldDB" id="A0A822XXQ6"/>
<sequence length="151" mass="17219">MIGETPNGLNRFVVIRISATTRIAEYKIKNVTITITEDDGNLGKRVVGIDLECIGVCRYGQNLKLPPSSLSLSLSLPSFLFRYFSGEIPLELQNLRLNRFKFSNSPVIRTQRRLKLKPSWLQRWIRTQRPPSSSPLPGSSSFSFFLHHCHC</sequence>
<name>A0A822XXQ6_NELNU</name>
<evidence type="ECO:0000313" key="2">
    <source>
        <dbReference type="Proteomes" id="UP000607653"/>
    </source>
</evidence>
<dbReference type="EMBL" id="DUZY01000001">
    <property type="protein sequence ID" value="DAD24503.1"/>
    <property type="molecule type" value="Genomic_DNA"/>
</dbReference>
<gene>
    <name evidence="1" type="ORF">HUJ06_025967</name>
</gene>
<reference evidence="1 2" key="1">
    <citation type="journal article" date="2020" name="Mol. Biol. Evol.">
        <title>Distinct Expression and Methylation Patterns for Genes with Different Fates following a Single Whole-Genome Duplication in Flowering Plants.</title>
        <authorList>
            <person name="Shi T."/>
            <person name="Rahmani R.S."/>
            <person name="Gugger P.F."/>
            <person name="Wang M."/>
            <person name="Li H."/>
            <person name="Zhang Y."/>
            <person name="Li Z."/>
            <person name="Wang Q."/>
            <person name="Van de Peer Y."/>
            <person name="Marchal K."/>
            <person name="Chen J."/>
        </authorList>
    </citation>
    <scope>NUCLEOTIDE SEQUENCE [LARGE SCALE GENOMIC DNA]</scope>
    <source>
        <tissue evidence="1">Leaf</tissue>
    </source>
</reference>
<proteinExistence type="predicted"/>
<dbReference type="Proteomes" id="UP000607653">
    <property type="component" value="Unassembled WGS sequence"/>
</dbReference>
<organism evidence="1 2">
    <name type="scientific">Nelumbo nucifera</name>
    <name type="common">Sacred lotus</name>
    <dbReference type="NCBI Taxonomy" id="4432"/>
    <lineage>
        <taxon>Eukaryota</taxon>
        <taxon>Viridiplantae</taxon>
        <taxon>Streptophyta</taxon>
        <taxon>Embryophyta</taxon>
        <taxon>Tracheophyta</taxon>
        <taxon>Spermatophyta</taxon>
        <taxon>Magnoliopsida</taxon>
        <taxon>Proteales</taxon>
        <taxon>Nelumbonaceae</taxon>
        <taxon>Nelumbo</taxon>
    </lineage>
</organism>
<accession>A0A822XXQ6</accession>
<comment type="caution">
    <text evidence="1">The sequence shown here is derived from an EMBL/GenBank/DDBJ whole genome shotgun (WGS) entry which is preliminary data.</text>
</comment>
<evidence type="ECO:0000313" key="1">
    <source>
        <dbReference type="EMBL" id="DAD24503.1"/>
    </source>
</evidence>
<protein>
    <submittedName>
        <fullName evidence="1">Uncharacterized protein</fullName>
    </submittedName>
</protein>
<keyword evidence="2" id="KW-1185">Reference proteome</keyword>